<feature type="region of interest" description="Disordered" evidence="1">
    <location>
        <begin position="18"/>
        <end position="59"/>
    </location>
</feature>
<comment type="caution">
    <text evidence="2">The sequence shown here is derived from an EMBL/GenBank/DDBJ whole genome shotgun (WGS) entry which is preliminary data.</text>
</comment>
<dbReference type="AlphaFoldDB" id="A0A5B7CMK0"/>
<keyword evidence="3" id="KW-1185">Reference proteome</keyword>
<proteinExistence type="predicted"/>
<reference evidence="2 3" key="1">
    <citation type="submission" date="2019-05" db="EMBL/GenBank/DDBJ databases">
        <title>Another draft genome of Portunus trituberculatus and its Hox gene families provides insights of decapod evolution.</title>
        <authorList>
            <person name="Jeong J.-H."/>
            <person name="Song I."/>
            <person name="Kim S."/>
            <person name="Choi T."/>
            <person name="Kim D."/>
            <person name="Ryu S."/>
            <person name="Kim W."/>
        </authorList>
    </citation>
    <scope>NUCLEOTIDE SEQUENCE [LARGE SCALE GENOMIC DNA]</scope>
    <source>
        <tissue evidence="2">Muscle</tissue>
    </source>
</reference>
<feature type="compositionally biased region" description="Low complexity" evidence="1">
    <location>
        <begin position="18"/>
        <end position="40"/>
    </location>
</feature>
<name>A0A5B7CMK0_PORTR</name>
<evidence type="ECO:0000256" key="1">
    <source>
        <dbReference type="SAM" id="MobiDB-lite"/>
    </source>
</evidence>
<evidence type="ECO:0000313" key="3">
    <source>
        <dbReference type="Proteomes" id="UP000324222"/>
    </source>
</evidence>
<sequence length="59" mass="6328">MQGSLILCLGSFTVAVPRRSFPRSSPSSATSTSTSATRPSPHTPPAIRMKPLRFQRAIS</sequence>
<dbReference type="EMBL" id="VSRR010000098">
    <property type="protein sequence ID" value="MPC10041.1"/>
    <property type="molecule type" value="Genomic_DNA"/>
</dbReference>
<gene>
    <name evidence="2" type="ORF">E2C01_002666</name>
</gene>
<evidence type="ECO:0000313" key="2">
    <source>
        <dbReference type="EMBL" id="MPC10041.1"/>
    </source>
</evidence>
<dbReference type="Proteomes" id="UP000324222">
    <property type="component" value="Unassembled WGS sequence"/>
</dbReference>
<protein>
    <submittedName>
        <fullName evidence="2">Uncharacterized protein</fullName>
    </submittedName>
</protein>
<accession>A0A5B7CMK0</accession>
<organism evidence="2 3">
    <name type="scientific">Portunus trituberculatus</name>
    <name type="common">Swimming crab</name>
    <name type="synonym">Neptunus trituberculatus</name>
    <dbReference type="NCBI Taxonomy" id="210409"/>
    <lineage>
        <taxon>Eukaryota</taxon>
        <taxon>Metazoa</taxon>
        <taxon>Ecdysozoa</taxon>
        <taxon>Arthropoda</taxon>
        <taxon>Crustacea</taxon>
        <taxon>Multicrustacea</taxon>
        <taxon>Malacostraca</taxon>
        <taxon>Eumalacostraca</taxon>
        <taxon>Eucarida</taxon>
        <taxon>Decapoda</taxon>
        <taxon>Pleocyemata</taxon>
        <taxon>Brachyura</taxon>
        <taxon>Eubrachyura</taxon>
        <taxon>Portunoidea</taxon>
        <taxon>Portunidae</taxon>
        <taxon>Portuninae</taxon>
        <taxon>Portunus</taxon>
    </lineage>
</organism>